<gene>
    <name evidence="2" type="ORF">HKK74_18615</name>
</gene>
<evidence type="ECO:0000313" key="3">
    <source>
        <dbReference type="Proteomes" id="UP000805614"/>
    </source>
</evidence>
<dbReference type="Proteomes" id="UP000805614">
    <property type="component" value="Unassembled WGS sequence"/>
</dbReference>
<sequence length="205" mass="21216">MVLIREDCRVSTPPAASRRTLGTHVGLLLVTIAALSACFSEAKPKALDPVRSPTTSSTPGCPASGVAITPAPVDAAMGLRAMRIDLLNCGTAPYTLQGYPAVRVLDADRRPLDVTVLDGTAKISRIERFDGPPKRVTAAPGGHLAAVVVWRNSVTDVEVSAATGRYLEIAPADGRPAQTVTPEGGIDLGTTGRLAVSAWTTPPTG</sequence>
<keyword evidence="3" id="KW-1185">Reference proteome</keyword>
<evidence type="ECO:0000313" key="2">
    <source>
        <dbReference type="EMBL" id="MBC6467491.1"/>
    </source>
</evidence>
<dbReference type="Pfam" id="PF14016">
    <property type="entry name" value="DUF4232"/>
    <property type="match status" value="1"/>
</dbReference>
<comment type="caution">
    <text evidence="2">The sequence shown here is derived from an EMBL/GenBank/DDBJ whole genome shotgun (WGS) entry which is preliminary data.</text>
</comment>
<name>A0ABR7LRL1_9ACTN</name>
<dbReference type="EMBL" id="JABVEC010000013">
    <property type="protein sequence ID" value="MBC6467491.1"/>
    <property type="molecule type" value="Genomic_DNA"/>
</dbReference>
<dbReference type="InterPro" id="IPR025326">
    <property type="entry name" value="DUF4232"/>
</dbReference>
<reference evidence="2 3" key="1">
    <citation type="submission" date="2020-06" db="EMBL/GenBank/DDBJ databases">
        <title>Actinomadura xiongansis sp. nov., isolated from soil of Baiyangdian.</title>
        <authorList>
            <person name="Zhang X."/>
        </authorList>
    </citation>
    <scope>NUCLEOTIDE SEQUENCE [LARGE SCALE GENOMIC DNA]</scope>
    <source>
        <strain evidence="2 3">HBUM206468</strain>
    </source>
</reference>
<accession>A0ABR7LRL1</accession>
<protein>
    <submittedName>
        <fullName evidence="2">DUF4232 domain-containing protein</fullName>
    </submittedName>
</protein>
<evidence type="ECO:0000259" key="1">
    <source>
        <dbReference type="Pfam" id="PF14016"/>
    </source>
</evidence>
<feature type="domain" description="DUF4232" evidence="1">
    <location>
        <begin position="61"/>
        <end position="200"/>
    </location>
</feature>
<organism evidence="2 3">
    <name type="scientific">Actinomadura alba</name>
    <dbReference type="NCBI Taxonomy" id="406431"/>
    <lineage>
        <taxon>Bacteria</taxon>
        <taxon>Bacillati</taxon>
        <taxon>Actinomycetota</taxon>
        <taxon>Actinomycetes</taxon>
        <taxon>Streptosporangiales</taxon>
        <taxon>Thermomonosporaceae</taxon>
        <taxon>Actinomadura</taxon>
    </lineage>
</organism>
<proteinExistence type="predicted"/>